<protein>
    <recommendedName>
        <fullName evidence="7">Secreted protein</fullName>
    </recommendedName>
</protein>
<feature type="compositionally biased region" description="Low complexity" evidence="1">
    <location>
        <begin position="39"/>
        <end position="57"/>
    </location>
</feature>
<dbReference type="AlphaFoldDB" id="A0AAE3QMK7"/>
<evidence type="ECO:0000313" key="5">
    <source>
        <dbReference type="Proteomes" id="UP001228581"/>
    </source>
</evidence>
<evidence type="ECO:0000313" key="4">
    <source>
        <dbReference type="EMBL" id="MDJ1491665.1"/>
    </source>
</evidence>
<comment type="caution">
    <text evidence="3">The sequence shown here is derived from an EMBL/GenBank/DDBJ whole genome shotgun (WGS) entry which is preliminary data.</text>
</comment>
<gene>
    <name evidence="3" type="ORF">QNI16_16585</name>
    <name evidence="4" type="ORF">QNI19_01905</name>
</gene>
<dbReference type="RefSeq" id="WP_313980830.1">
    <property type="nucleotide sequence ID" value="NZ_JASJOR010000049.1"/>
</dbReference>
<evidence type="ECO:0008006" key="7">
    <source>
        <dbReference type="Google" id="ProtNLM"/>
    </source>
</evidence>
<accession>A0AAE3QMK7</accession>
<feature type="signal peptide" evidence="2">
    <location>
        <begin position="1"/>
        <end position="22"/>
    </location>
</feature>
<dbReference type="Proteomes" id="UP001228581">
    <property type="component" value="Unassembled WGS sequence"/>
</dbReference>
<feature type="chain" id="PRO_5042184688" description="Secreted protein" evidence="2">
    <location>
        <begin position="23"/>
        <end position="129"/>
    </location>
</feature>
<evidence type="ECO:0000313" key="6">
    <source>
        <dbReference type="Proteomes" id="UP001241110"/>
    </source>
</evidence>
<organism evidence="3 6">
    <name type="scientific">Xanthocytophaga flava</name>
    <dbReference type="NCBI Taxonomy" id="3048013"/>
    <lineage>
        <taxon>Bacteria</taxon>
        <taxon>Pseudomonadati</taxon>
        <taxon>Bacteroidota</taxon>
        <taxon>Cytophagia</taxon>
        <taxon>Cytophagales</taxon>
        <taxon>Rhodocytophagaceae</taxon>
        <taxon>Xanthocytophaga</taxon>
    </lineage>
</organism>
<dbReference type="EMBL" id="JASJOT010000001">
    <property type="protein sequence ID" value="MDJ1491665.1"/>
    <property type="molecule type" value="Genomic_DNA"/>
</dbReference>
<name>A0AAE3QMK7_9BACT</name>
<reference evidence="3 5" key="1">
    <citation type="submission" date="2023-05" db="EMBL/GenBank/DDBJ databases">
        <authorList>
            <person name="Zhang X."/>
        </authorList>
    </citation>
    <scope>NUCLEOTIDE SEQUENCE</scope>
    <source>
        <strain evidence="4 5">DM2B3-1</strain>
        <strain evidence="3">YF14B1</strain>
    </source>
</reference>
<sequence>MMRFLFVIFAFGFMLIATEGHAQFGKKKKKKNDKDKASSTEVSSKSSSSESGVFSSEMRFSKKKYPTAEEGIQRARDLREANAKRNNKIAQEMASNPRYNDPSYFGHKHKPKKHRPGKKKYCKECGIVH</sequence>
<evidence type="ECO:0000256" key="2">
    <source>
        <dbReference type="SAM" id="SignalP"/>
    </source>
</evidence>
<feature type="compositionally biased region" description="Basic residues" evidence="1">
    <location>
        <begin position="106"/>
        <end position="121"/>
    </location>
</feature>
<dbReference type="EMBL" id="JASJOS010000007">
    <property type="protein sequence ID" value="MDJ1482122.1"/>
    <property type="molecule type" value="Genomic_DNA"/>
</dbReference>
<feature type="region of interest" description="Disordered" evidence="1">
    <location>
        <begin position="23"/>
        <end position="59"/>
    </location>
</feature>
<keyword evidence="5" id="KW-1185">Reference proteome</keyword>
<keyword evidence="2" id="KW-0732">Signal</keyword>
<evidence type="ECO:0000256" key="1">
    <source>
        <dbReference type="SAM" id="MobiDB-lite"/>
    </source>
</evidence>
<evidence type="ECO:0000313" key="3">
    <source>
        <dbReference type="EMBL" id="MDJ1482122.1"/>
    </source>
</evidence>
<dbReference type="Proteomes" id="UP001241110">
    <property type="component" value="Unassembled WGS sequence"/>
</dbReference>
<feature type="region of interest" description="Disordered" evidence="1">
    <location>
        <begin position="88"/>
        <end position="121"/>
    </location>
</feature>
<proteinExistence type="predicted"/>